<evidence type="ECO:0000313" key="7">
    <source>
        <dbReference type="EMBL" id="TBW39736.1"/>
    </source>
</evidence>
<feature type="transmembrane region" description="Helical" evidence="5">
    <location>
        <begin position="34"/>
        <end position="67"/>
    </location>
</feature>
<keyword evidence="4 5" id="KW-0472">Membrane</keyword>
<dbReference type="Pfam" id="PF06271">
    <property type="entry name" value="RDD"/>
    <property type="match status" value="1"/>
</dbReference>
<proteinExistence type="predicted"/>
<dbReference type="OrthoDB" id="7270324at2"/>
<evidence type="ECO:0000256" key="3">
    <source>
        <dbReference type="ARBA" id="ARBA00022989"/>
    </source>
</evidence>
<name>A0A4Q9VUK4_9HYPH</name>
<dbReference type="AlphaFoldDB" id="A0A4Q9VUK4"/>
<evidence type="ECO:0000256" key="5">
    <source>
        <dbReference type="SAM" id="Phobius"/>
    </source>
</evidence>
<evidence type="ECO:0000256" key="4">
    <source>
        <dbReference type="ARBA" id="ARBA00023136"/>
    </source>
</evidence>
<reference evidence="7 8" key="1">
    <citation type="submission" date="2019-02" db="EMBL/GenBank/DDBJ databases">
        <title>Siculibacillus lacustris gen. nov., sp. nov., a new rosette-forming bacterium isolated from a freshwater crater lake (Lake St. Ana, Romania).</title>
        <authorList>
            <person name="Felfoldi T."/>
            <person name="Marton Z."/>
            <person name="Szabo A."/>
            <person name="Mentes A."/>
            <person name="Boka K."/>
            <person name="Marialigeti K."/>
            <person name="Mathe I."/>
            <person name="Koncz M."/>
            <person name="Schumann P."/>
            <person name="Toth E."/>
        </authorList>
    </citation>
    <scope>NUCLEOTIDE SEQUENCE [LARGE SCALE GENOMIC DNA]</scope>
    <source>
        <strain evidence="7 8">SA-279</strain>
    </source>
</reference>
<comment type="caution">
    <text evidence="7">The sequence shown here is derived from an EMBL/GenBank/DDBJ whole genome shotgun (WGS) entry which is preliminary data.</text>
</comment>
<dbReference type="RefSeq" id="WP_131307072.1">
    <property type="nucleotide sequence ID" value="NZ_SJFN01000006.1"/>
</dbReference>
<sequence length="164" mass="18071">MSQPTQQIVIRWVFDPVLEPDLFEGLLSRRCFAFLFDLIAVSLLWLVAAFVVFFLGLATFGLAWLVYPALWPVIGLLYTVSGLSGPSSATAGMRAMGLSMRTLDGARPDALRALFHVVIFYALSFGLTPLVHLIGLFNVRRQLLQDMIVGVVVLDGRVLAMTGR</sequence>
<feature type="transmembrane region" description="Helical" evidence="5">
    <location>
        <begin position="73"/>
        <end position="92"/>
    </location>
</feature>
<dbReference type="Proteomes" id="UP000292781">
    <property type="component" value="Unassembled WGS sequence"/>
</dbReference>
<comment type="subcellular location">
    <subcellularLocation>
        <location evidence="1">Membrane</location>
        <topology evidence="1">Multi-pass membrane protein</topology>
    </subcellularLocation>
</comment>
<keyword evidence="8" id="KW-1185">Reference proteome</keyword>
<evidence type="ECO:0000313" key="8">
    <source>
        <dbReference type="Proteomes" id="UP000292781"/>
    </source>
</evidence>
<dbReference type="EMBL" id="SJFN01000006">
    <property type="protein sequence ID" value="TBW39736.1"/>
    <property type="molecule type" value="Genomic_DNA"/>
</dbReference>
<dbReference type="GO" id="GO:0016020">
    <property type="term" value="C:membrane"/>
    <property type="evidence" value="ECO:0007669"/>
    <property type="project" value="UniProtKB-SubCell"/>
</dbReference>
<evidence type="ECO:0000256" key="2">
    <source>
        <dbReference type="ARBA" id="ARBA00022692"/>
    </source>
</evidence>
<accession>A0A4Q9VUK4</accession>
<keyword evidence="2 5" id="KW-0812">Transmembrane</keyword>
<protein>
    <submittedName>
        <fullName evidence="7">RDD family protein</fullName>
    </submittedName>
</protein>
<evidence type="ECO:0000256" key="1">
    <source>
        <dbReference type="ARBA" id="ARBA00004141"/>
    </source>
</evidence>
<feature type="transmembrane region" description="Helical" evidence="5">
    <location>
        <begin position="113"/>
        <end position="137"/>
    </location>
</feature>
<gene>
    <name evidence="7" type="ORF">EYW49_05615</name>
</gene>
<evidence type="ECO:0000259" key="6">
    <source>
        <dbReference type="Pfam" id="PF06271"/>
    </source>
</evidence>
<keyword evidence="3 5" id="KW-1133">Transmembrane helix</keyword>
<organism evidence="7 8">
    <name type="scientific">Siculibacillus lacustris</name>
    <dbReference type="NCBI Taxonomy" id="1549641"/>
    <lineage>
        <taxon>Bacteria</taxon>
        <taxon>Pseudomonadati</taxon>
        <taxon>Pseudomonadota</taxon>
        <taxon>Alphaproteobacteria</taxon>
        <taxon>Hyphomicrobiales</taxon>
        <taxon>Ancalomicrobiaceae</taxon>
        <taxon>Siculibacillus</taxon>
    </lineage>
</organism>
<dbReference type="InterPro" id="IPR010432">
    <property type="entry name" value="RDD"/>
</dbReference>
<feature type="domain" description="RDD" evidence="6">
    <location>
        <begin position="27"/>
        <end position="149"/>
    </location>
</feature>